<sequence length="739" mass="82856">MDANLNIHLNRESVNIVKNSRDALCKVLHDKFGCVATIDGVEMENESRTSYQRRPSTISPEKRWEFILRSGVKISVWKADLTNFSAEAVVNAANDQLQHYGGLALALSTAGGPQIQKESADYVQKNGKLKTGEAVVLDAGSLPYNKIIHAVGPELDKHHSQYDLNKAKPLLKTAIWSILNKVDEYHLESVAIPAISSGLFHYPLSDCADTIASTVKYYYDNLHHQNHRPKKIFLVNHDEPTVKEMERACRQIFICNQEVTCCSVNSLSPNYVIGHTNVIVNTASGDGNLNIGKISSAILQKAGYQIQNEISRAVLNGNIICTQSYQLQCKEVFHTFCTEKGKDPAADQKLYFSVYECLMMAVGRRYISITFPAIGTGALGFSKAESASIMLSAVYNFAQTCSTLLEVYLVIFPSDHETFQAFQREMGLLQQRLASFSVPLDESHTSRALTPQISLDGPSEESKYEAQKWLKDLLSMDSHGIKIYNNFISHFSDTDHLRLSRFAEKGLFVEEFFTQGHACIEINGEKENAAVAAVKVEAMLCKVQKDFISEEECELQVLVDTEPAPKRQTVNRSSREFTKRADAFYRHGLKVKKVEEVENSALKKMFELKKKQLGCSKSEPMFQRIPAQFCEMISRIGFQAECAPPEDPKYGEGIYFTSNIKRIQELWRDQREKYLYFVEAEVLTGVSAPGSPGLLLPPVKCDSVRGGSDVSVIFSGYQALPKYIITLTTVKEFRLLTKE</sequence>
<keyword evidence="2" id="KW-0328">Glycosyltransferase</keyword>
<comment type="subcellular location">
    <subcellularLocation>
        <location evidence="1">Nucleus</location>
    </subcellularLocation>
</comment>
<dbReference type="Gene3D" id="3.90.228.10">
    <property type="match status" value="1"/>
</dbReference>
<dbReference type="GeneTree" id="ENSGT00940000158837"/>
<proteinExistence type="predicted"/>
<name>A0A3Q2P3M0_FUNHE</name>
<evidence type="ECO:0000259" key="6">
    <source>
        <dbReference type="PROSITE" id="PS51154"/>
    </source>
</evidence>
<protein>
    <submittedName>
        <fullName evidence="7">Poly(ADP-ribose) polymerase family member 9</fullName>
    </submittedName>
</protein>
<feature type="domain" description="Macro" evidence="6">
    <location>
        <begin position="246"/>
        <end position="430"/>
    </location>
</feature>
<feature type="domain" description="Macro" evidence="6">
    <location>
        <begin position="61"/>
        <end position="253"/>
    </location>
</feature>
<evidence type="ECO:0000313" key="8">
    <source>
        <dbReference type="Proteomes" id="UP000265000"/>
    </source>
</evidence>
<evidence type="ECO:0000256" key="2">
    <source>
        <dbReference type="ARBA" id="ARBA00022676"/>
    </source>
</evidence>
<dbReference type="InterPro" id="IPR002589">
    <property type="entry name" value="Macro_dom"/>
</dbReference>
<dbReference type="GO" id="GO:0044389">
    <property type="term" value="F:ubiquitin-like protein ligase binding"/>
    <property type="evidence" value="ECO:0007669"/>
    <property type="project" value="TreeGrafter"/>
</dbReference>
<dbReference type="Gene3D" id="3.40.220.10">
    <property type="entry name" value="Leucine Aminopeptidase, subunit E, domain 1"/>
    <property type="match status" value="2"/>
</dbReference>
<dbReference type="GO" id="GO:0003714">
    <property type="term" value="F:transcription corepressor activity"/>
    <property type="evidence" value="ECO:0007669"/>
    <property type="project" value="TreeGrafter"/>
</dbReference>
<dbReference type="PROSITE" id="PS51154">
    <property type="entry name" value="MACRO"/>
    <property type="match status" value="2"/>
</dbReference>
<reference evidence="7" key="2">
    <citation type="submission" date="2025-09" db="UniProtKB">
        <authorList>
            <consortium name="Ensembl"/>
        </authorList>
    </citation>
    <scope>IDENTIFICATION</scope>
</reference>
<dbReference type="GO" id="GO:0070212">
    <property type="term" value="P:protein poly-ADP-ribosylation"/>
    <property type="evidence" value="ECO:0007669"/>
    <property type="project" value="TreeGrafter"/>
</dbReference>
<evidence type="ECO:0000313" key="7">
    <source>
        <dbReference type="Ensembl" id="ENSFHEP00000006295.1"/>
    </source>
</evidence>
<keyword evidence="8" id="KW-1185">Reference proteome</keyword>
<dbReference type="GO" id="GO:1990404">
    <property type="term" value="F:NAD+-protein mono-ADP-ribosyltransferase activity"/>
    <property type="evidence" value="ECO:0007669"/>
    <property type="project" value="TreeGrafter"/>
</dbReference>
<evidence type="ECO:0000256" key="4">
    <source>
        <dbReference type="ARBA" id="ARBA00023027"/>
    </source>
</evidence>
<dbReference type="Ensembl" id="ENSFHET00000005741.1">
    <property type="protein sequence ID" value="ENSFHEP00000006295.1"/>
    <property type="gene ID" value="ENSFHEG00000007368.1"/>
</dbReference>
<dbReference type="GO" id="GO:0003950">
    <property type="term" value="F:NAD+ poly-ADP-ribosyltransferase activity"/>
    <property type="evidence" value="ECO:0007669"/>
    <property type="project" value="TreeGrafter"/>
</dbReference>
<dbReference type="GO" id="GO:0010629">
    <property type="term" value="P:negative regulation of gene expression"/>
    <property type="evidence" value="ECO:0007669"/>
    <property type="project" value="TreeGrafter"/>
</dbReference>
<evidence type="ECO:0000256" key="5">
    <source>
        <dbReference type="ARBA" id="ARBA00023242"/>
    </source>
</evidence>
<dbReference type="PANTHER" id="PTHR14453">
    <property type="entry name" value="PARP/ZINC FINGER CCCH TYPE DOMAIN CONTAINING PROTEIN"/>
    <property type="match status" value="1"/>
</dbReference>
<dbReference type="AlphaFoldDB" id="A0A3Q2P3M0"/>
<reference evidence="7" key="1">
    <citation type="submission" date="2025-08" db="UniProtKB">
        <authorList>
            <consortium name="Ensembl"/>
        </authorList>
    </citation>
    <scope>IDENTIFICATION</scope>
</reference>
<dbReference type="SUPFAM" id="SSF52949">
    <property type="entry name" value="Macro domain-like"/>
    <property type="match status" value="2"/>
</dbReference>
<dbReference type="GO" id="GO:0060335">
    <property type="term" value="P:positive regulation of type II interferon-mediated signaling pathway"/>
    <property type="evidence" value="ECO:0007669"/>
    <property type="project" value="TreeGrafter"/>
</dbReference>
<keyword evidence="5" id="KW-0539">Nucleus</keyword>
<dbReference type="GO" id="GO:0005737">
    <property type="term" value="C:cytoplasm"/>
    <property type="evidence" value="ECO:0007669"/>
    <property type="project" value="TreeGrafter"/>
</dbReference>
<dbReference type="InterPro" id="IPR043472">
    <property type="entry name" value="Macro_dom-like"/>
</dbReference>
<keyword evidence="4" id="KW-0520">NAD</keyword>
<dbReference type="SUPFAM" id="SSF56399">
    <property type="entry name" value="ADP-ribosylation"/>
    <property type="match status" value="1"/>
</dbReference>
<dbReference type="Pfam" id="PF01661">
    <property type="entry name" value="Macro"/>
    <property type="match status" value="2"/>
</dbReference>
<dbReference type="InterPro" id="IPR052056">
    <property type="entry name" value="Mono-ARTD/PARP"/>
</dbReference>
<dbReference type="SMART" id="SM00506">
    <property type="entry name" value="A1pp"/>
    <property type="match status" value="2"/>
</dbReference>
<dbReference type="CDD" id="cd02907">
    <property type="entry name" value="Macro_Af1521_BAL-like"/>
    <property type="match status" value="1"/>
</dbReference>
<dbReference type="PANTHER" id="PTHR14453:SF70">
    <property type="entry name" value="PROTEIN MONO-ADP-RIBOSYLTRANSFERASE PARP9"/>
    <property type="match status" value="1"/>
</dbReference>
<dbReference type="GO" id="GO:0005634">
    <property type="term" value="C:nucleus"/>
    <property type="evidence" value="ECO:0007669"/>
    <property type="project" value="UniProtKB-SubCell"/>
</dbReference>
<organism evidence="7 8">
    <name type="scientific">Fundulus heteroclitus</name>
    <name type="common">Killifish</name>
    <name type="synonym">Mummichog</name>
    <dbReference type="NCBI Taxonomy" id="8078"/>
    <lineage>
        <taxon>Eukaryota</taxon>
        <taxon>Metazoa</taxon>
        <taxon>Chordata</taxon>
        <taxon>Craniata</taxon>
        <taxon>Vertebrata</taxon>
        <taxon>Euteleostomi</taxon>
        <taxon>Actinopterygii</taxon>
        <taxon>Neopterygii</taxon>
        <taxon>Teleostei</taxon>
        <taxon>Neoteleostei</taxon>
        <taxon>Acanthomorphata</taxon>
        <taxon>Ovalentaria</taxon>
        <taxon>Atherinomorphae</taxon>
        <taxon>Cyprinodontiformes</taxon>
        <taxon>Fundulidae</taxon>
        <taxon>Fundulus</taxon>
    </lineage>
</organism>
<evidence type="ECO:0000256" key="3">
    <source>
        <dbReference type="ARBA" id="ARBA00022679"/>
    </source>
</evidence>
<keyword evidence="3" id="KW-0808">Transferase</keyword>
<accession>A0A3Q2P3M0</accession>
<evidence type="ECO:0000256" key="1">
    <source>
        <dbReference type="ARBA" id="ARBA00004123"/>
    </source>
</evidence>
<dbReference type="Proteomes" id="UP000265000">
    <property type="component" value="Unplaced"/>
</dbReference>